<dbReference type="SUPFAM" id="SSF47240">
    <property type="entry name" value="Ferritin-like"/>
    <property type="match status" value="1"/>
</dbReference>
<accession>A0A0F8XLF0</accession>
<dbReference type="AlphaFoldDB" id="A0A0F8XLF0"/>
<dbReference type="InterPro" id="IPR050229">
    <property type="entry name" value="GlpE_sulfurtransferase"/>
</dbReference>
<gene>
    <name evidence="2" type="ORF">LCGC14_2929240</name>
</gene>
<dbReference type="InterPro" id="IPR012347">
    <property type="entry name" value="Ferritin-like"/>
</dbReference>
<name>A0A0F8XLF0_9ZZZZ</name>
<organism evidence="2">
    <name type="scientific">marine sediment metagenome</name>
    <dbReference type="NCBI Taxonomy" id="412755"/>
    <lineage>
        <taxon>unclassified sequences</taxon>
        <taxon>metagenomes</taxon>
        <taxon>ecological metagenomes</taxon>
    </lineage>
</organism>
<evidence type="ECO:0000313" key="2">
    <source>
        <dbReference type="EMBL" id="KKK69917.1"/>
    </source>
</evidence>
<dbReference type="GO" id="GO:0046872">
    <property type="term" value="F:metal ion binding"/>
    <property type="evidence" value="ECO:0007669"/>
    <property type="project" value="InterPro"/>
</dbReference>
<dbReference type="CDD" id="cd00158">
    <property type="entry name" value="RHOD"/>
    <property type="match status" value="1"/>
</dbReference>
<dbReference type="Pfam" id="PF02915">
    <property type="entry name" value="Rubrerythrin"/>
    <property type="match status" value="1"/>
</dbReference>
<dbReference type="PROSITE" id="PS50206">
    <property type="entry name" value="RHODANESE_3"/>
    <property type="match status" value="1"/>
</dbReference>
<dbReference type="CDD" id="cd01045">
    <property type="entry name" value="Ferritin_like_AB"/>
    <property type="match status" value="1"/>
</dbReference>
<dbReference type="SUPFAM" id="SSF52821">
    <property type="entry name" value="Rhodanese/Cell cycle control phosphatase"/>
    <property type="match status" value="1"/>
</dbReference>
<dbReference type="PANTHER" id="PTHR43031:SF1">
    <property type="entry name" value="PYRIDINE NUCLEOTIDE-DISULPHIDE OXIDOREDUCTASE"/>
    <property type="match status" value="1"/>
</dbReference>
<dbReference type="InterPro" id="IPR001763">
    <property type="entry name" value="Rhodanese-like_dom"/>
</dbReference>
<dbReference type="Pfam" id="PF00581">
    <property type="entry name" value="Rhodanese"/>
    <property type="match status" value="1"/>
</dbReference>
<dbReference type="InterPro" id="IPR001307">
    <property type="entry name" value="Thiosulphate_STrfase_CS"/>
</dbReference>
<dbReference type="SMART" id="SM00450">
    <property type="entry name" value="RHOD"/>
    <property type="match status" value="1"/>
</dbReference>
<dbReference type="InterPro" id="IPR036873">
    <property type="entry name" value="Rhodanese-like_dom_sf"/>
</dbReference>
<proteinExistence type="predicted"/>
<dbReference type="InterPro" id="IPR003251">
    <property type="entry name" value="Rr_diiron-bd_dom"/>
</dbReference>
<dbReference type="PANTHER" id="PTHR43031">
    <property type="entry name" value="FAD-DEPENDENT OXIDOREDUCTASE"/>
    <property type="match status" value="1"/>
</dbReference>
<sequence length="244" mass="26741">MRQPQEYEQGHLPGARLIPLAEIMTRLSEIDKTQETYVYCRSGNRSHSATALLEDAGMTDVHNMLGGIDAWNGLQASGPPEFGEFCFPATLMPAKLTAVAWMLEDGTQRFYRGVLETCKSICGVIESLAKAEDSHKKTLEGLYTELSGQAPGAGFPRSVVSPPGDEDLMEGCVSVKKALQWAEGREVREVLELMMALEANALDLYIKMARGVDDEGARKVFTSLSDEEQKHLTALGRELSQISS</sequence>
<dbReference type="Gene3D" id="1.20.1260.10">
    <property type="match status" value="1"/>
</dbReference>
<feature type="domain" description="Rhodanese" evidence="1">
    <location>
        <begin position="2"/>
        <end position="77"/>
    </location>
</feature>
<dbReference type="EMBL" id="LAZR01058426">
    <property type="protein sequence ID" value="KKK69917.1"/>
    <property type="molecule type" value="Genomic_DNA"/>
</dbReference>
<evidence type="ECO:0000259" key="1">
    <source>
        <dbReference type="PROSITE" id="PS50206"/>
    </source>
</evidence>
<reference evidence="2" key="1">
    <citation type="journal article" date="2015" name="Nature">
        <title>Complex archaea that bridge the gap between prokaryotes and eukaryotes.</title>
        <authorList>
            <person name="Spang A."/>
            <person name="Saw J.H."/>
            <person name="Jorgensen S.L."/>
            <person name="Zaremba-Niedzwiedzka K."/>
            <person name="Martijn J."/>
            <person name="Lind A.E."/>
            <person name="van Eijk R."/>
            <person name="Schleper C."/>
            <person name="Guy L."/>
            <person name="Ettema T.J."/>
        </authorList>
    </citation>
    <scope>NUCLEOTIDE SEQUENCE</scope>
</reference>
<dbReference type="InterPro" id="IPR009078">
    <property type="entry name" value="Ferritin-like_SF"/>
</dbReference>
<protein>
    <recommendedName>
        <fullName evidence="1">Rhodanese domain-containing protein</fullName>
    </recommendedName>
</protein>
<dbReference type="PROSITE" id="PS00380">
    <property type="entry name" value="RHODANESE_1"/>
    <property type="match status" value="1"/>
</dbReference>
<dbReference type="GO" id="GO:0004792">
    <property type="term" value="F:thiosulfate-cyanide sulfurtransferase activity"/>
    <property type="evidence" value="ECO:0007669"/>
    <property type="project" value="InterPro"/>
</dbReference>
<dbReference type="Gene3D" id="3.40.250.10">
    <property type="entry name" value="Rhodanese-like domain"/>
    <property type="match status" value="1"/>
</dbReference>
<dbReference type="GO" id="GO:0016491">
    <property type="term" value="F:oxidoreductase activity"/>
    <property type="evidence" value="ECO:0007669"/>
    <property type="project" value="InterPro"/>
</dbReference>
<comment type="caution">
    <text evidence="2">The sequence shown here is derived from an EMBL/GenBank/DDBJ whole genome shotgun (WGS) entry which is preliminary data.</text>
</comment>